<feature type="compositionally biased region" description="Gly residues" evidence="1">
    <location>
        <begin position="182"/>
        <end position="199"/>
    </location>
</feature>
<evidence type="ECO:0000313" key="2">
    <source>
        <dbReference type="EMBL" id="MBA2225452.1"/>
    </source>
</evidence>
<dbReference type="AlphaFoldDB" id="A0A7V8VCD4"/>
<sequence length="232" mass="21941">MPVVQGFRVAGLFGLWGMMIAVASAAPQGLPGPIAVPGAPGMQLQGGKGIGPLVSALATGGIHGQQLAAMIRAFQAAKGIGQGHVGKMGGGKGGLGGAGPFGPEKAGKGGKGEQAFPGVGHPGMVPLPNLGGQQAKPGGKLPVPGGVPADPGKAIPGGKLPPGRAQPGFVPPFGPGGKQILPGGGPFGKGKGGQGGQILPGGDKQGVLPPFVPGGKGGFGGGGLFGKGKGKK</sequence>
<evidence type="ECO:0000313" key="3">
    <source>
        <dbReference type="Proteomes" id="UP000542342"/>
    </source>
</evidence>
<gene>
    <name evidence="2" type="ORF">H0921_04650</name>
</gene>
<dbReference type="Proteomes" id="UP000542342">
    <property type="component" value="Unassembled WGS sequence"/>
</dbReference>
<dbReference type="RefSeq" id="WP_194536876.1">
    <property type="nucleotide sequence ID" value="NZ_JACEFB010000002.1"/>
</dbReference>
<comment type="caution">
    <text evidence="2">The sequence shown here is derived from an EMBL/GenBank/DDBJ whole genome shotgun (WGS) entry which is preliminary data.</text>
</comment>
<evidence type="ECO:0000256" key="1">
    <source>
        <dbReference type="SAM" id="MobiDB-lite"/>
    </source>
</evidence>
<proteinExistence type="predicted"/>
<organism evidence="2 3">
    <name type="scientific">Thermogemmata fonticola</name>
    <dbReference type="NCBI Taxonomy" id="2755323"/>
    <lineage>
        <taxon>Bacteria</taxon>
        <taxon>Pseudomonadati</taxon>
        <taxon>Planctomycetota</taxon>
        <taxon>Planctomycetia</taxon>
        <taxon>Gemmatales</taxon>
        <taxon>Gemmataceae</taxon>
        <taxon>Thermogemmata</taxon>
    </lineage>
</organism>
<feature type="compositionally biased region" description="Gly residues" evidence="1">
    <location>
        <begin position="214"/>
        <end position="232"/>
    </location>
</feature>
<feature type="compositionally biased region" description="Low complexity" evidence="1">
    <location>
        <begin position="200"/>
        <end position="209"/>
    </location>
</feature>
<keyword evidence="3" id="KW-1185">Reference proteome</keyword>
<dbReference type="EMBL" id="JACEFB010000002">
    <property type="protein sequence ID" value="MBA2225452.1"/>
    <property type="molecule type" value="Genomic_DNA"/>
</dbReference>
<feature type="region of interest" description="Disordered" evidence="1">
    <location>
        <begin position="176"/>
        <end position="232"/>
    </location>
</feature>
<name>A0A7V8VCD4_9BACT</name>
<accession>A0A7V8VCD4</accession>
<protein>
    <submittedName>
        <fullName evidence="2">Uncharacterized protein</fullName>
    </submittedName>
</protein>
<reference evidence="2 3" key="1">
    <citation type="submission" date="2020-07" db="EMBL/GenBank/DDBJ databases">
        <title>Thermogemmata thermophila gen. nov., sp. nov., a novel moderate thermophilic planctomycete from a Kamchatka hot spring.</title>
        <authorList>
            <person name="Elcheninov A.G."/>
            <person name="Podosokorskaya O.A."/>
            <person name="Kovaleva O.L."/>
            <person name="Novikov A."/>
            <person name="Bonch-Osmolovskaya E.A."/>
            <person name="Toshchakov S.V."/>
            <person name="Kublanov I.V."/>
        </authorList>
    </citation>
    <scope>NUCLEOTIDE SEQUENCE [LARGE SCALE GENOMIC DNA]</scope>
    <source>
        <strain evidence="2 3">2918</strain>
    </source>
</reference>